<comment type="caution">
    <text evidence="9">The sequence shown here is derived from an EMBL/GenBank/DDBJ whole genome shotgun (WGS) entry which is preliminary data.</text>
</comment>
<reference evidence="9" key="2">
    <citation type="submission" date="2020-09" db="EMBL/GenBank/DDBJ databases">
        <authorList>
            <person name="Sun Q."/>
            <person name="Kim S."/>
        </authorList>
    </citation>
    <scope>NUCLEOTIDE SEQUENCE</scope>
    <source>
        <strain evidence="9">KCTC 42650</strain>
    </source>
</reference>
<organism evidence="9 10">
    <name type="scientific">Seohaeicola zhoushanensis</name>
    <dbReference type="NCBI Taxonomy" id="1569283"/>
    <lineage>
        <taxon>Bacteria</taxon>
        <taxon>Pseudomonadati</taxon>
        <taxon>Pseudomonadota</taxon>
        <taxon>Alphaproteobacteria</taxon>
        <taxon>Rhodobacterales</taxon>
        <taxon>Roseobacteraceae</taxon>
        <taxon>Seohaeicola</taxon>
    </lineage>
</organism>
<keyword evidence="7" id="KW-0997">Cell inner membrane</keyword>
<protein>
    <recommendedName>
        <fullName evidence="7">TRAP transporter small permease protein</fullName>
    </recommendedName>
</protein>
<dbReference type="InterPro" id="IPR055348">
    <property type="entry name" value="DctQ"/>
</dbReference>
<keyword evidence="3" id="KW-1003">Cell membrane</keyword>
<dbReference type="RefSeq" id="WP_189683002.1">
    <property type="nucleotide sequence ID" value="NZ_BNCJ01000039.1"/>
</dbReference>
<comment type="subcellular location">
    <subcellularLocation>
        <location evidence="7">Cell inner membrane</location>
        <topology evidence="7">Multi-pass membrane protein</topology>
    </subcellularLocation>
    <subcellularLocation>
        <location evidence="1">Cell membrane</location>
        <topology evidence="1">Multi-pass membrane protein</topology>
    </subcellularLocation>
</comment>
<gene>
    <name evidence="9" type="ORF">GCM10017056_51420</name>
</gene>
<feature type="transmembrane region" description="Helical" evidence="7">
    <location>
        <begin position="133"/>
        <end position="159"/>
    </location>
</feature>
<comment type="subunit">
    <text evidence="7">The complex comprises the extracytoplasmic solute receptor protein and the two transmembrane proteins.</text>
</comment>
<name>A0A8J3H1U0_9RHOB</name>
<keyword evidence="4 7" id="KW-0812">Transmembrane</keyword>
<feature type="transmembrane region" description="Helical" evidence="7">
    <location>
        <begin position="12"/>
        <end position="33"/>
    </location>
</feature>
<evidence type="ECO:0000256" key="6">
    <source>
        <dbReference type="ARBA" id="ARBA00023136"/>
    </source>
</evidence>
<evidence type="ECO:0000256" key="2">
    <source>
        <dbReference type="ARBA" id="ARBA00022448"/>
    </source>
</evidence>
<dbReference type="AlphaFoldDB" id="A0A8J3H1U0"/>
<feature type="domain" description="Tripartite ATP-independent periplasmic transporters DctQ component" evidence="8">
    <location>
        <begin position="29"/>
        <end position="158"/>
    </location>
</feature>
<evidence type="ECO:0000256" key="7">
    <source>
        <dbReference type="RuleBase" id="RU369079"/>
    </source>
</evidence>
<evidence type="ECO:0000259" key="8">
    <source>
        <dbReference type="Pfam" id="PF04290"/>
    </source>
</evidence>
<dbReference type="Proteomes" id="UP000626220">
    <property type="component" value="Unassembled WGS sequence"/>
</dbReference>
<sequence length="173" mass="18469">MSIASSLRQKFASLATVLVAVAGLSLFAMMTLTVIDVVGRYFSGRSLTGSIEMIRIALAVSVSCAMPAVTLRGEHIMLGLLSGPPDHPLERLRGGLVWSFCSVVFVTLAWMLWGAAMESIEFEDVIGYLELPLAPMILVMAAMSLLSGIVVLFHAWGALLGESLQPSNQEAVS</sequence>
<keyword evidence="10" id="KW-1185">Reference proteome</keyword>
<feature type="transmembrane region" description="Helical" evidence="7">
    <location>
        <begin position="92"/>
        <end position="113"/>
    </location>
</feature>
<evidence type="ECO:0000313" key="9">
    <source>
        <dbReference type="EMBL" id="GHF74457.1"/>
    </source>
</evidence>
<evidence type="ECO:0000256" key="1">
    <source>
        <dbReference type="ARBA" id="ARBA00004651"/>
    </source>
</evidence>
<keyword evidence="2 7" id="KW-0813">Transport</keyword>
<dbReference type="EMBL" id="BNCJ01000039">
    <property type="protein sequence ID" value="GHF74457.1"/>
    <property type="molecule type" value="Genomic_DNA"/>
</dbReference>
<accession>A0A8J3H1U0</accession>
<evidence type="ECO:0000256" key="5">
    <source>
        <dbReference type="ARBA" id="ARBA00022989"/>
    </source>
</evidence>
<comment type="function">
    <text evidence="7">Part of the tripartite ATP-independent periplasmic (TRAP) transport system.</text>
</comment>
<dbReference type="GO" id="GO:0005886">
    <property type="term" value="C:plasma membrane"/>
    <property type="evidence" value="ECO:0007669"/>
    <property type="project" value="UniProtKB-SubCell"/>
</dbReference>
<dbReference type="GO" id="GO:0022857">
    <property type="term" value="F:transmembrane transporter activity"/>
    <property type="evidence" value="ECO:0007669"/>
    <property type="project" value="UniProtKB-UniRule"/>
</dbReference>
<keyword evidence="5 7" id="KW-1133">Transmembrane helix</keyword>
<evidence type="ECO:0000313" key="10">
    <source>
        <dbReference type="Proteomes" id="UP000626220"/>
    </source>
</evidence>
<comment type="similarity">
    <text evidence="7">Belongs to the TRAP transporter small permease family.</text>
</comment>
<proteinExistence type="inferred from homology"/>
<evidence type="ECO:0000256" key="4">
    <source>
        <dbReference type="ARBA" id="ARBA00022692"/>
    </source>
</evidence>
<dbReference type="Pfam" id="PF04290">
    <property type="entry name" value="DctQ"/>
    <property type="match status" value="1"/>
</dbReference>
<keyword evidence="6 7" id="KW-0472">Membrane</keyword>
<reference evidence="9" key="1">
    <citation type="journal article" date="2014" name="Int. J. Syst. Evol. Microbiol.">
        <title>Complete genome sequence of Corynebacterium casei LMG S-19264T (=DSM 44701T), isolated from a smear-ripened cheese.</title>
        <authorList>
            <consortium name="US DOE Joint Genome Institute (JGI-PGF)"/>
            <person name="Walter F."/>
            <person name="Albersmeier A."/>
            <person name="Kalinowski J."/>
            <person name="Ruckert C."/>
        </authorList>
    </citation>
    <scope>NUCLEOTIDE SEQUENCE</scope>
    <source>
        <strain evidence="9">KCTC 42650</strain>
    </source>
</reference>
<comment type="caution">
    <text evidence="7">Lacks conserved residue(s) required for the propagation of feature annotation.</text>
</comment>
<evidence type="ECO:0000256" key="3">
    <source>
        <dbReference type="ARBA" id="ARBA00022475"/>
    </source>
</evidence>